<dbReference type="Gene3D" id="3.40.50.2300">
    <property type="match status" value="1"/>
</dbReference>
<sequence>MTQDVSLVTYDVLNLNRKLKLNVTGVNQPFYDMGRAAAMLLMNALNGKDHFAVQGQICPAEIHNGTTTTEVK</sequence>
<dbReference type="RefSeq" id="WP_314802043.1">
    <property type="nucleotide sequence ID" value="NZ_CP130319.1"/>
</dbReference>
<evidence type="ECO:0000313" key="1">
    <source>
        <dbReference type="EMBL" id="WNR45360.1"/>
    </source>
</evidence>
<proteinExistence type="predicted"/>
<gene>
    <name evidence="1" type="ORF">MJB10_04265</name>
</gene>
<dbReference type="InterPro" id="IPR028082">
    <property type="entry name" value="Peripla_BP_I"/>
</dbReference>
<dbReference type="AlphaFoldDB" id="A0AA96LP51"/>
<dbReference type="KEGG" id="proo:MJB10_04265"/>
<keyword evidence="2" id="KW-1185">Reference proteome</keyword>
<reference evidence="1" key="1">
    <citation type="submission" date="2022-02" db="EMBL/GenBank/DDBJ databases">
        <title>Paenibacillus sp. MBLB1832 Whole Genome Shotgun Sequencing.</title>
        <authorList>
            <person name="Hwang C.Y."/>
            <person name="Cho E.-S."/>
            <person name="Seo M.-J."/>
        </authorList>
    </citation>
    <scope>NUCLEOTIDE SEQUENCE</scope>
    <source>
        <strain evidence="1">MBLB1832</strain>
    </source>
</reference>
<name>A0AA96LP51_9BACL</name>
<dbReference type="SUPFAM" id="SSF53822">
    <property type="entry name" value="Periplasmic binding protein-like I"/>
    <property type="match status" value="1"/>
</dbReference>
<evidence type="ECO:0000313" key="2">
    <source>
        <dbReference type="Proteomes" id="UP001304650"/>
    </source>
</evidence>
<dbReference type="Proteomes" id="UP001304650">
    <property type="component" value="Chromosome"/>
</dbReference>
<dbReference type="EMBL" id="CP130319">
    <property type="protein sequence ID" value="WNR45360.1"/>
    <property type="molecule type" value="Genomic_DNA"/>
</dbReference>
<accession>A0AA96LP51</accession>
<organism evidence="1 2">
    <name type="scientific">Paenibacillus roseopurpureus</name>
    <dbReference type="NCBI Taxonomy" id="2918901"/>
    <lineage>
        <taxon>Bacteria</taxon>
        <taxon>Bacillati</taxon>
        <taxon>Bacillota</taxon>
        <taxon>Bacilli</taxon>
        <taxon>Bacillales</taxon>
        <taxon>Paenibacillaceae</taxon>
        <taxon>Paenibacillus</taxon>
    </lineage>
</organism>
<evidence type="ECO:0008006" key="3">
    <source>
        <dbReference type="Google" id="ProtNLM"/>
    </source>
</evidence>
<protein>
    <recommendedName>
        <fullName evidence="3">LacI family transcriptional regulator</fullName>
    </recommendedName>
</protein>